<proteinExistence type="predicted"/>
<reference evidence="2" key="1">
    <citation type="submission" date="2017-06" db="EMBL/GenBank/DDBJ databases">
        <title>Novel phages from South African skin metaviromes.</title>
        <authorList>
            <person name="van Zyl L.J."/>
            <person name="Abrahams Y."/>
            <person name="Stander E.A."/>
            <person name="Kirby B.M."/>
            <person name="Clavaud C."/>
            <person name="Farcet C."/>
            <person name="Breton L."/>
            <person name="Trindade M.I."/>
        </authorList>
    </citation>
    <scope>NUCLEOTIDE SEQUENCE</scope>
</reference>
<protein>
    <submittedName>
        <fullName evidence="2">Uncharacterized protein</fullName>
    </submittedName>
</protein>
<sequence length="81" mass="9298">MKPIYNISIENGKYNVVLTEKYEVKFLRNGEEWVDNPPGSKMLIALMGQHEDLQNANIKLREALQRACNSLGADIDDYLQE</sequence>
<dbReference type="EMBL" id="MF417933">
    <property type="protein sequence ID" value="ASN71823.1"/>
    <property type="molecule type" value="Genomic_DNA"/>
</dbReference>
<feature type="coiled-coil region" evidence="1">
    <location>
        <begin position="50"/>
        <end position="81"/>
    </location>
</feature>
<organism evidence="2">
    <name type="scientific">uncultured Caudovirales phage</name>
    <dbReference type="NCBI Taxonomy" id="2100421"/>
    <lineage>
        <taxon>Viruses</taxon>
        <taxon>Duplodnaviria</taxon>
        <taxon>Heunggongvirae</taxon>
        <taxon>Uroviricota</taxon>
        <taxon>Caudoviricetes</taxon>
        <taxon>Peduoviridae</taxon>
        <taxon>Maltschvirus</taxon>
        <taxon>Maltschvirus maltsch</taxon>
    </lineage>
</organism>
<name>A0A2H4JCW1_9CAUD</name>
<evidence type="ECO:0000256" key="1">
    <source>
        <dbReference type="SAM" id="Coils"/>
    </source>
</evidence>
<keyword evidence="1" id="KW-0175">Coiled coil</keyword>
<accession>A0A2H4JCW1</accession>
<gene>
    <name evidence="2" type="ORF">7S4_37</name>
</gene>
<evidence type="ECO:0000313" key="2">
    <source>
        <dbReference type="EMBL" id="ASN71823.1"/>
    </source>
</evidence>